<evidence type="ECO:0000256" key="1">
    <source>
        <dbReference type="SAM" id="Phobius"/>
    </source>
</evidence>
<keyword evidence="1" id="KW-0812">Transmembrane</keyword>
<sequence length="65" mass="6870">MATLENGTVAPAMLLGASRIALNLMPGAWILSRSPYALKQAVQSLFVFALAFCASGWGALQETEN</sequence>
<reference evidence="2 3" key="1">
    <citation type="submission" date="2020-04" db="EMBL/GenBank/DDBJ databases">
        <authorList>
            <person name="De Canck E."/>
        </authorList>
    </citation>
    <scope>NUCLEOTIDE SEQUENCE [LARGE SCALE GENOMIC DNA]</scope>
    <source>
        <strain evidence="2 3">LMG 29542</strain>
    </source>
</reference>
<feature type="transmembrane region" description="Helical" evidence="1">
    <location>
        <begin position="43"/>
        <end position="60"/>
    </location>
</feature>
<dbReference type="EMBL" id="CADIKH010000260">
    <property type="protein sequence ID" value="CAB3775100.1"/>
    <property type="molecule type" value="Genomic_DNA"/>
</dbReference>
<name>A0A6J5F8D8_9BURK</name>
<proteinExistence type="predicted"/>
<feature type="transmembrane region" description="Helical" evidence="1">
    <location>
        <begin position="12"/>
        <end position="31"/>
    </location>
</feature>
<organism evidence="2 3">
    <name type="scientific">Paraburkholderia humisilvae</name>
    <dbReference type="NCBI Taxonomy" id="627669"/>
    <lineage>
        <taxon>Bacteria</taxon>
        <taxon>Pseudomonadati</taxon>
        <taxon>Pseudomonadota</taxon>
        <taxon>Betaproteobacteria</taxon>
        <taxon>Burkholderiales</taxon>
        <taxon>Burkholderiaceae</taxon>
        <taxon>Paraburkholderia</taxon>
    </lineage>
</organism>
<keyword evidence="1" id="KW-0472">Membrane</keyword>
<keyword evidence="3" id="KW-1185">Reference proteome</keyword>
<gene>
    <name evidence="2" type="ORF">LMG29542_08482</name>
</gene>
<evidence type="ECO:0000313" key="2">
    <source>
        <dbReference type="EMBL" id="CAB3775100.1"/>
    </source>
</evidence>
<evidence type="ECO:0000313" key="3">
    <source>
        <dbReference type="Proteomes" id="UP000494363"/>
    </source>
</evidence>
<dbReference type="Proteomes" id="UP000494363">
    <property type="component" value="Unassembled WGS sequence"/>
</dbReference>
<dbReference type="AlphaFoldDB" id="A0A6J5F8D8"/>
<accession>A0A6J5F8D8</accession>
<protein>
    <submittedName>
        <fullName evidence="2">Uncharacterized protein</fullName>
    </submittedName>
</protein>
<keyword evidence="1" id="KW-1133">Transmembrane helix</keyword>